<dbReference type="Gene3D" id="3.20.20.60">
    <property type="entry name" value="Phosphoenolpyruvate-binding domains"/>
    <property type="match status" value="1"/>
</dbReference>
<accession>A0A8H6JCS8</accession>
<dbReference type="AlphaFoldDB" id="A0A8H6JCS8"/>
<dbReference type="SUPFAM" id="SSF51621">
    <property type="entry name" value="Phosphoenolpyruvate/pyruvate domain"/>
    <property type="match status" value="1"/>
</dbReference>
<feature type="binding site" evidence="4">
    <location>
        <position position="94"/>
    </location>
    <ligand>
        <name>substrate</name>
    </ligand>
</feature>
<dbReference type="GO" id="GO:0016829">
    <property type="term" value="F:lyase activity"/>
    <property type="evidence" value="ECO:0007669"/>
    <property type="project" value="UniProtKB-KW"/>
</dbReference>
<proteinExistence type="predicted"/>
<dbReference type="GO" id="GO:0006107">
    <property type="term" value="P:oxaloacetate metabolic process"/>
    <property type="evidence" value="ECO:0007669"/>
    <property type="project" value="TreeGrafter"/>
</dbReference>
<dbReference type="FunFam" id="3.20.20.60:FF:000023">
    <property type="entry name" value="CitE, Citrate lyase beta subunit"/>
    <property type="match status" value="1"/>
</dbReference>
<keyword evidence="8" id="KW-1185">Reference proteome</keyword>
<keyword evidence="3 5" id="KW-0460">Magnesium</keyword>
<dbReference type="EMBL" id="WIGN01000083">
    <property type="protein sequence ID" value="KAF6810700.1"/>
    <property type="molecule type" value="Genomic_DNA"/>
</dbReference>
<dbReference type="InterPro" id="IPR005000">
    <property type="entry name" value="Aldolase/citrate-lyase_domain"/>
</dbReference>
<feature type="binding site" evidence="5">
    <location>
        <position position="160"/>
    </location>
    <ligand>
        <name>Mg(2+)</name>
        <dbReference type="ChEBI" id="CHEBI:18420"/>
    </ligand>
</feature>
<evidence type="ECO:0000313" key="7">
    <source>
        <dbReference type="EMBL" id="KAF6810700.1"/>
    </source>
</evidence>
<dbReference type="InterPro" id="IPR015813">
    <property type="entry name" value="Pyrv/PenolPyrv_kinase-like_dom"/>
</dbReference>
<evidence type="ECO:0000256" key="3">
    <source>
        <dbReference type="ARBA" id="ARBA00022842"/>
    </source>
</evidence>
<organism evidence="7 8">
    <name type="scientific">Colletotrichum sojae</name>
    <dbReference type="NCBI Taxonomy" id="2175907"/>
    <lineage>
        <taxon>Eukaryota</taxon>
        <taxon>Fungi</taxon>
        <taxon>Dikarya</taxon>
        <taxon>Ascomycota</taxon>
        <taxon>Pezizomycotina</taxon>
        <taxon>Sordariomycetes</taxon>
        <taxon>Hypocreomycetidae</taxon>
        <taxon>Glomerellales</taxon>
        <taxon>Glomerellaceae</taxon>
        <taxon>Colletotrichum</taxon>
        <taxon>Colletotrichum orchidearum species complex</taxon>
    </lineage>
</organism>
<protein>
    <submittedName>
        <fullName evidence="7">HpcH/HpaI aldolase/citrate lyase family protein</fullName>
    </submittedName>
</protein>
<evidence type="ECO:0000256" key="4">
    <source>
        <dbReference type="PIRSR" id="PIRSR015582-1"/>
    </source>
</evidence>
<evidence type="ECO:0000256" key="1">
    <source>
        <dbReference type="ARBA" id="ARBA00001946"/>
    </source>
</evidence>
<dbReference type="PANTHER" id="PTHR32308">
    <property type="entry name" value="LYASE BETA SUBUNIT, PUTATIVE (AFU_ORTHOLOGUE AFUA_4G13030)-RELATED"/>
    <property type="match status" value="1"/>
</dbReference>
<dbReference type="PIRSF" id="PIRSF015582">
    <property type="entry name" value="Cit_lyase_B"/>
    <property type="match status" value="1"/>
</dbReference>
<reference evidence="7 8" key="1">
    <citation type="journal article" date="2020" name="Phytopathology">
        <title>Genome Sequence Resources of Colletotrichum truncatum, C. plurivorum, C. musicola, and C. sojae: Four Species Pathogenic to Soybean (Glycine max).</title>
        <authorList>
            <person name="Rogerio F."/>
            <person name="Boufleur T.R."/>
            <person name="Ciampi-Guillardi M."/>
            <person name="Sukno S.A."/>
            <person name="Thon M.R."/>
            <person name="Massola Junior N.S."/>
            <person name="Baroncelli R."/>
        </authorList>
    </citation>
    <scope>NUCLEOTIDE SEQUENCE [LARGE SCALE GENOMIC DNA]</scope>
    <source>
        <strain evidence="7 8">LFN0009</strain>
    </source>
</reference>
<name>A0A8H6JCS8_9PEZI</name>
<feature type="binding site" evidence="4">
    <location>
        <position position="160"/>
    </location>
    <ligand>
        <name>substrate</name>
    </ligand>
</feature>
<comment type="cofactor">
    <cofactor evidence="1">
        <name>Mg(2+)</name>
        <dbReference type="ChEBI" id="CHEBI:18420"/>
    </cofactor>
</comment>
<evidence type="ECO:0000259" key="6">
    <source>
        <dbReference type="Pfam" id="PF03328"/>
    </source>
</evidence>
<comment type="caution">
    <text evidence="7">The sequence shown here is derived from an EMBL/GenBank/DDBJ whole genome shotgun (WGS) entry which is preliminary data.</text>
</comment>
<feature type="binding site" evidence="5">
    <location>
        <position position="187"/>
    </location>
    <ligand>
        <name>Mg(2+)</name>
        <dbReference type="ChEBI" id="CHEBI:18420"/>
    </ligand>
</feature>
<sequence length="339" mass="36678">MAARSSSIIRRALLYGQHRSIPNAREIFSTNFRSVPSSSEKMLTKSLGLTSDNVTYDLEDSVTPHLKSQARSQLRSFLAKQDSRPASIAELAVRVNAVETKFALDDLTTIGPLPNVDAVVVPKVNSAADLTYVTDVLRHVAPERHMAESDNPIKIIALIESARAVMNLSEICKASPYLSGLIFAAEDFALDLSLTRTPSLTEFLYARSAIVTAAKAAGLPSAIDLVCTSYKGPEGLKRLEEESLGGKSMGFNGKQCIHPTQVELVQKLFAPGEKEVEWAVRVAIADEKASADGRGAWTLDGKMIDAPVTGKAKAIIAKAEKCGVDVNSLREKWRGQEPE</sequence>
<dbReference type="Proteomes" id="UP000652219">
    <property type="component" value="Unassembled WGS sequence"/>
</dbReference>
<keyword evidence="7" id="KW-0456">Lyase</keyword>
<dbReference type="Pfam" id="PF03328">
    <property type="entry name" value="HpcH_HpaI"/>
    <property type="match status" value="1"/>
</dbReference>
<dbReference type="GO" id="GO:0000287">
    <property type="term" value="F:magnesium ion binding"/>
    <property type="evidence" value="ECO:0007669"/>
    <property type="project" value="TreeGrafter"/>
</dbReference>
<keyword evidence="2 5" id="KW-0479">Metal-binding</keyword>
<dbReference type="PANTHER" id="PTHR32308:SF0">
    <property type="entry name" value="HPCH_HPAI ALDOLASE_CITRATE LYASE DOMAIN-CONTAINING PROTEIN"/>
    <property type="match status" value="1"/>
</dbReference>
<evidence type="ECO:0000256" key="5">
    <source>
        <dbReference type="PIRSR" id="PIRSR015582-2"/>
    </source>
</evidence>
<feature type="domain" description="HpcH/HpaI aldolase/citrate lyase" evidence="6">
    <location>
        <begin position="35"/>
        <end position="259"/>
    </location>
</feature>
<evidence type="ECO:0000313" key="8">
    <source>
        <dbReference type="Proteomes" id="UP000652219"/>
    </source>
</evidence>
<evidence type="ECO:0000256" key="2">
    <source>
        <dbReference type="ARBA" id="ARBA00022723"/>
    </source>
</evidence>
<gene>
    <name evidence="7" type="ORF">CSOJ01_06144</name>
</gene>
<dbReference type="InterPro" id="IPR040442">
    <property type="entry name" value="Pyrv_kinase-like_dom_sf"/>
</dbReference>
<dbReference type="InterPro" id="IPR011206">
    <property type="entry name" value="Citrate_lyase_beta/mcl1/mcl2"/>
</dbReference>